<sequence>MDIIVGAKVTASGLYNTESKVLEADGVKIHLATAIKNTLEGKIKSITGTAPPTTIIVISKGKDYTINVSVDTAILNVLWLASNLSTYHTGDGIRVYGTVNADLSVDATVIRDVSIR</sequence>
<reference evidence="1 2" key="1">
    <citation type="journal article" date="2015" name="Nature">
        <title>rRNA introns, odd ribosomes, and small enigmatic genomes across a large radiation of phyla.</title>
        <authorList>
            <person name="Brown C.T."/>
            <person name="Hug L.A."/>
            <person name="Thomas B.C."/>
            <person name="Sharon I."/>
            <person name="Castelle C.J."/>
            <person name="Singh A."/>
            <person name="Wilkins M.J."/>
            <person name="Williams K.H."/>
            <person name="Banfield J.F."/>
        </authorList>
    </citation>
    <scope>NUCLEOTIDE SEQUENCE [LARGE SCALE GENOMIC DNA]</scope>
</reference>
<name>A0A0G1JBD0_9BACT</name>
<evidence type="ECO:0008006" key="3">
    <source>
        <dbReference type="Google" id="ProtNLM"/>
    </source>
</evidence>
<dbReference type="Proteomes" id="UP000034736">
    <property type="component" value="Unassembled WGS sequence"/>
</dbReference>
<proteinExistence type="predicted"/>
<accession>A0A0G1JBD0</accession>
<organism evidence="1 2">
    <name type="scientific">Candidatus Giovannonibacteria bacterium GW2011_GWA2_44_13b</name>
    <dbReference type="NCBI Taxonomy" id="1618647"/>
    <lineage>
        <taxon>Bacteria</taxon>
        <taxon>Candidatus Giovannoniibacteriota</taxon>
    </lineage>
</organism>
<evidence type="ECO:0000313" key="1">
    <source>
        <dbReference type="EMBL" id="KKT41327.1"/>
    </source>
</evidence>
<dbReference type="AlphaFoldDB" id="A0A0G1JBD0"/>
<dbReference type="EMBL" id="LCHU01000009">
    <property type="protein sequence ID" value="KKT41327.1"/>
    <property type="molecule type" value="Genomic_DNA"/>
</dbReference>
<protein>
    <recommendedName>
        <fullName evidence="3">DUF5666 domain-containing protein</fullName>
    </recommendedName>
</protein>
<comment type="caution">
    <text evidence="1">The sequence shown here is derived from an EMBL/GenBank/DDBJ whole genome shotgun (WGS) entry which is preliminary data.</text>
</comment>
<gene>
    <name evidence="1" type="ORF">UW30_C0009G0007</name>
</gene>
<evidence type="ECO:0000313" key="2">
    <source>
        <dbReference type="Proteomes" id="UP000034736"/>
    </source>
</evidence>